<dbReference type="GO" id="GO:0035025">
    <property type="term" value="P:positive regulation of Rho protein signal transduction"/>
    <property type="evidence" value="ECO:0007669"/>
    <property type="project" value="TreeGrafter"/>
</dbReference>
<evidence type="ECO:0000313" key="11">
    <source>
        <dbReference type="Proteomes" id="UP000515129"/>
    </source>
</evidence>
<organism evidence="11 12">
    <name type="scientific">Carassius auratus</name>
    <name type="common">Goldfish</name>
    <dbReference type="NCBI Taxonomy" id="7957"/>
    <lineage>
        <taxon>Eukaryota</taxon>
        <taxon>Metazoa</taxon>
        <taxon>Chordata</taxon>
        <taxon>Craniata</taxon>
        <taxon>Vertebrata</taxon>
        <taxon>Euteleostomi</taxon>
        <taxon>Actinopterygii</taxon>
        <taxon>Neopterygii</taxon>
        <taxon>Teleostei</taxon>
        <taxon>Ostariophysi</taxon>
        <taxon>Cypriniformes</taxon>
        <taxon>Cyprinidae</taxon>
        <taxon>Cyprininae</taxon>
        <taxon>Carassius</taxon>
    </lineage>
</organism>
<feature type="transmembrane region" description="Helical" evidence="9">
    <location>
        <begin position="135"/>
        <end position="161"/>
    </location>
</feature>
<dbReference type="RefSeq" id="XP_026051068.1">
    <property type="nucleotide sequence ID" value="XM_026195283.1"/>
</dbReference>
<feature type="transmembrane region" description="Helical" evidence="9">
    <location>
        <begin position="250"/>
        <end position="269"/>
    </location>
</feature>
<evidence type="ECO:0000256" key="4">
    <source>
        <dbReference type="ARBA" id="ARBA00023040"/>
    </source>
</evidence>
<feature type="transmembrane region" description="Helical" evidence="9">
    <location>
        <begin position="64"/>
        <end position="90"/>
    </location>
</feature>
<evidence type="ECO:0000256" key="1">
    <source>
        <dbReference type="ARBA" id="ARBA00004141"/>
    </source>
</evidence>
<feature type="transmembrane region" description="Helical" evidence="9">
    <location>
        <begin position="167"/>
        <end position="192"/>
    </location>
</feature>
<dbReference type="OrthoDB" id="8860420at2759"/>
<evidence type="ECO:0000259" key="10">
    <source>
        <dbReference type="PROSITE" id="PS50262"/>
    </source>
</evidence>
<evidence type="ECO:0000256" key="6">
    <source>
        <dbReference type="ARBA" id="ARBA00023170"/>
    </source>
</evidence>
<dbReference type="Gene3D" id="1.20.1070.10">
    <property type="entry name" value="Rhodopsin 7-helix transmembrane proteins"/>
    <property type="match status" value="1"/>
</dbReference>
<evidence type="ECO:0000256" key="5">
    <source>
        <dbReference type="ARBA" id="ARBA00023136"/>
    </source>
</evidence>
<dbReference type="Proteomes" id="UP000515129">
    <property type="component" value="Chromosome 21"/>
</dbReference>
<dbReference type="GeneID" id="113038079"/>
<evidence type="ECO:0000313" key="12">
    <source>
        <dbReference type="RefSeq" id="XP_026051068.1"/>
    </source>
</evidence>
<keyword evidence="5 9" id="KW-0472">Membrane</keyword>
<dbReference type="SUPFAM" id="SSF81321">
    <property type="entry name" value="Family A G protein-coupled receptor-like"/>
    <property type="match status" value="1"/>
</dbReference>
<evidence type="ECO:0000256" key="7">
    <source>
        <dbReference type="ARBA" id="ARBA00023180"/>
    </source>
</evidence>
<dbReference type="PANTHER" id="PTHR24232:SF107">
    <property type="entry name" value="HYDROXYCARBOXYLIC ACID RECEPTOR 2-LIKE"/>
    <property type="match status" value="1"/>
</dbReference>
<dbReference type="PANTHER" id="PTHR24232">
    <property type="entry name" value="G-PROTEIN COUPLED RECEPTOR"/>
    <property type="match status" value="1"/>
</dbReference>
<evidence type="ECO:0000256" key="9">
    <source>
        <dbReference type="SAM" id="Phobius"/>
    </source>
</evidence>
<keyword evidence="8" id="KW-0807">Transducer</keyword>
<dbReference type="Pfam" id="PF00001">
    <property type="entry name" value="7tm_1"/>
    <property type="match status" value="1"/>
</dbReference>
<keyword evidence="4" id="KW-0297">G-protein coupled receptor</keyword>
<feature type="transmembrane region" description="Helical" evidence="9">
    <location>
        <begin position="213"/>
        <end position="238"/>
    </location>
</feature>
<keyword evidence="7" id="KW-0325">Glycoprotein</keyword>
<keyword evidence="2 9" id="KW-0812">Transmembrane</keyword>
<protein>
    <submittedName>
        <fullName evidence="12">G-protein coupled receptor 4-like</fullName>
    </submittedName>
</protein>
<keyword evidence="6" id="KW-0675">Receptor</keyword>
<dbReference type="PROSITE" id="PS50262">
    <property type="entry name" value="G_PROTEIN_RECEP_F1_2"/>
    <property type="match status" value="1"/>
</dbReference>
<evidence type="ECO:0000256" key="3">
    <source>
        <dbReference type="ARBA" id="ARBA00022989"/>
    </source>
</evidence>
<keyword evidence="11" id="KW-1185">Reference proteome</keyword>
<gene>
    <name evidence="12" type="primary">LOC113038079</name>
</gene>
<dbReference type="GO" id="GO:0007200">
    <property type="term" value="P:phospholipase C-activating G protein-coupled receptor signaling pathway"/>
    <property type="evidence" value="ECO:0007669"/>
    <property type="project" value="TreeGrafter"/>
</dbReference>
<accession>A0A6P6IUQ6</accession>
<evidence type="ECO:0000256" key="8">
    <source>
        <dbReference type="ARBA" id="ARBA00023224"/>
    </source>
</evidence>
<dbReference type="GO" id="GO:0005886">
    <property type="term" value="C:plasma membrane"/>
    <property type="evidence" value="ECO:0007669"/>
    <property type="project" value="TreeGrafter"/>
</dbReference>
<proteinExistence type="predicted"/>
<dbReference type="InterPro" id="IPR000276">
    <property type="entry name" value="GPCR_Rhodpsn"/>
</dbReference>
<dbReference type="KEGG" id="caua:113038079"/>
<dbReference type="GO" id="GO:0004930">
    <property type="term" value="F:G protein-coupled receptor activity"/>
    <property type="evidence" value="ECO:0007669"/>
    <property type="project" value="UniProtKB-KW"/>
</dbReference>
<keyword evidence="3 9" id="KW-1133">Transmembrane helix</keyword>
<sequence>MNNSTVTFNTLAASLNATIQSIGLTDSLQLFLCSFTFLFGMPIHSYVIWLIITGAGSGVALEFFNLNMAVCEIGICIFCFVDSMAIWFSYLKIVSNFIQGLGITGRSLFLCLMCLERYLAVVHPVTFLKYKPLRYRVICSTVVCILTLGSCLFSMFILMALNTTAHTWFFTVQFALFFSIQLFCLVAVLRALKQSGPGDRAREKEEENNMKRKAFHLILITSLNTIFINVPFFILALFRFVTKQNSLELRIAALICYSLGGFVQPVLYLHRIRKLSCLCSS</sequence>
<comment type="subcellular location">
    <subcellularLocation>
        <location evidence="1">Membrane</location>
        <topology evidence="1">Multi-pass membrane protein</topology>
    </subcellularLocation>
</comment>
<feature type="domain" description="G-protein coupled receptors family 1 profile" evidence="10">
    <location>
        <begin position="43"/>
        <end position="268"/>
    </location>
</feature>
<dbReference type="InterPro" id="IPR017452">
    <property type="entry name" value="GPCR_Rhodpsn_7TM"/>
</dbReference>
<feature type="transmembrane region" description="Helical" evidence="9">
    <location>
        <begin position="28"/>
        <end position="52"/>
    </location>
</feature>
<reference evidence="12" key="1">
    <citation type="submission" date="2025-08" db="UniProtKB">
        <authorList>
            <consortium name="RefSeq"/>
        </authorList>
    </citation>
    <scope>IDENTIFICATION</scope>
    <source>
        <strain evidence="12">Wakin</strain>
        <tissue evidence="12">Muscle</tissue>
    </source>
</reference>
<dbReference type="AlphaFoldDB" id="A0A6P6IUQ6"/>
<evidence type="ECO:0000256" key="2">
    <source>
        <dbReference type="ARBA" id="ARBA00022692"/>
    </source>
</evidence>
<name>A0A6P6IUQ6_CARAU</name>